<comment type="similarity">
    <text evidence="1 4">Belongs to the iron/ascorbate-dependent oxidoreductase family.</text>
</comment>
<reference evidence="6 7" key="1">
    <citation type="journal article" date="2024" name="G3 (Bethesda)">
        <title>Genome assembly of Hibiscus sabdariffa L. provides insights into metabolisms of medicinal natural products.</title>
        <authorList>
            <person name="Kim T."/>
        </authorList>
    </citation>
    <scope>NUCLEOTIDE SEQUENCE [LARGE SCALE GENOMIC DNA]</scope>
    <source>
        <strain evidence="6">TK-2024</strain>
        <tissue evidence="6">Old leaves</tissue>
    </source>
</reference>
<evidence type="ECO:0000259" key="5">
    <source>
        <dbReference type="PROSITE" id="PS51471"/>
    </source>
</evidence>
<dbReference type="Proteomes" id="UP001396334">
    <property type="component" value="Unassembled WGS sequence"/>
</dbReference>
<dbReference type="Gene3D" id="2.60.120.330">
    <property type="entry name" value="B-lactam Antibiotic, Isopenicillin N Synthase, Chain"/>
    <property type="match status" value="2"/>
</dbReference>
<name>A0ABR2RKW9_9ROSI</name>
<sequence>MAQLVSSWYQNKTLPESYIFPPETRPGDLIVPACKTIPVIDLGKAEGQNRADIVRQILTACEEYRFLQVVNHGIPEEVMKASMDVLKEVFEMTAEDKAMLYSKDPKRSCRLLTGGARYAREKVHHWRDNLRHPCHPLQDCIKHWPEKQIRYSESTILSVNNYPPCPDPSLTLGLSKHCDPGLITIVHQGDENGLQVLNNGEWIGVEFLQNALVVNIGHQLQIISNNKLKCSEHRVVTNSRVARTTAVFFIFPSDDCIVEPAKSLIGNASHYRAFESKEFRHEYFTNNGVSDVVMERFKSQA</sequence>
<comment type="caution">
    <text evidence="6">The sequence shown here is derived from an EMBL/GenBank/DDBJ whole genome shotgun (WGS) entry which is preliminary data.</text>
</comment>
<dbReference type="EMBL" id="JBBPBN010000022">
    <property type="protein sequence ID" value="KAK9013431.1"/>
    <property type="molecule type" value="Genomic_DNA"/>
</dbReference>
<dbReference type="InterPro" id="IPR005123">
    <property type="entry name" value="Oxoglu/Fe-dep_dioxygenase_dom"/>
</dbReference>
<dbReference type="InterPro" id="IPR026992">
    <property type="entry name" value="DIOX_N"/>
</dbReference>
<evidence type="ECO:0000256" key="3">
    <source>
        <dbReference type="ARBA" id="ARBA00023004"/>
    </source>
</evidence>
<dbReference type="PANTHER" id="PTHR47991">
    <property type="entry name" value="OXOGLUTARATE/IRON-DEPENDENT DIOXYGENASE"/>
    <property type="match status" value="1"/>
</dbReference>
<dbReference type="Pfam" id="PF03171">
    <property type="entry name" value="2OG-FeII_Oxy"/>
    <property type="match status" value="1"/>
</dbReference>
<dbReference type="InterPro" id="IPR027443">
    <property type="entry name" value="IPNS-like_sf"/>
</dbReference>
<organism evidence="6 7">
    <name type="scientific">Hibiscus sabdariffa</name>
    <name type="common">roselle</name>
    <dbReference type="NCBI Taxonomy" id="183260"/>
    <lineage>
        <taxon>Eukaryota</taxon>
        <taxon>Viridiplantae</taxon>
        <taxon>Streptophyta</taxon>
        <taxon>Embryophyta</taxon>
        <taxon>Tracheophyta</taxon>
        <taxon>Spermatophyta</taxon>
        <taxon>Magnoliopsida</taxon>
        <taxon>eudicotyledons</taxon>
        <taxon>Gunneridae</taxon>
        <taxon>Pentapetalae</taxon>
        <taxon>rosids</taxon>
        <taxon>malvids</taxon>
        <taxon>Malvales</taxon>
        <taxon>Malvaceae</taxon>
        <taxon>Malvoideae</taxon>
        <taxon>Hibiscus</taxon>
    </lineage>
</organism>
<evidence type="ECO:0000256" key="2">
    <source>
        <dbReference type="ARBA" id="ARBA00022723"/>
    </source>
</evidence>
<proteinExistence type="inferred from homology"/>
<keyword evidence="7" id="KW-1185">Reference proteome</keyword>
<dbReference type="Pfam" id="PF14226">
    <property type="entry name" value="DIOX_N"/>
    <property type="match status" value="1"/>
</dbReference>
<evidence type="ECO:0000313" key="7">
    <source>
        <dbReference type="Proteomes" id="UP001396334"/>
    </source>
</evidence>
<dbReference type="PROSITE" id="PS51471">
    <property type="entry name" value="FE2OG_OXY"/>
    <property type="match status" value="1"/>
</dbReference>
<accession>A0ABR2RKW9</accession>
<dbReference type="SUPFAM" id="SSF51197">
    <property type="entry name" value="Clavaminate synthase-like"/>
    <property type="match status" value="1"/>
</dbReference>
<keyword evidence="3 4" id="KW-0408">Iron</keyword>
<dbReference type="InterPro" id="IPR044861">
    <property type="entry name" value="IPNS-like_FE2OG_OXY"/>
</dbReference>
<keyword evidence="2 4" id="KW-0479">Metal-binding</keyword>
<protein>
    <recommendedName>
        <fullName evidence="5">Fe2OG dioxygenase domain-containing protein</fullName>
    </recommendedName>
</protein>
<gene>
    <name evidence="6" type="ORF">V6N11_041439</name>
</gene>
<keyword evidence="4" id="KW-0560">Oxidoreductase</keyword>
<evidence type="ECO:0000256" key="1">
    <source>
        <dbReference type="ARBA" id="ARBA00008056"/>
    </source>
</evidence>
<evidence type="ECO:0000256" key="4">
    <source>
        <dbReference type="RuleBase" id="RU003682"/>
    </source>
</evidence>
<feature type="domain" description="Fe2OG dioxygenase" evidence="5">
    <location>
        <begin position="151"/>
        <end position="252"/>
    </location>
</feature>
<dbReference type="InterPro" id="IPR050295">
    <property type="entry name" value="Plant_2OG-oxidoreductases"/>
</dbReference>
<evidence type="ECO:0000313" key="6">
    <source>
        <dbReference type="EMBL" id="KAK9013431.1"/>
    </source>
</evidence>